<dbReference type="SUPFAM" id="SSF48452">
    <property type="entry name" value="TPR-like"/>
    <property type="match status" value="1"/>
</dbReference>
<organism evidence="17 18">
    <name type="scientific">Syncephalastrum racemosum</name>
    <name type="common">Filamentous fungus</name>
    <dbReference type="NCBI Taxonomy" id="13706"/>
    <lineage>
        <taxon>Eukaryota</taxon>
        <taxon>Fungi</taxon>
        <taxon>Fungi incertae sedis</taxon>
        <taxon>Mucoromycota</taxon>
        <taxon>Mucoromycotina</taxon>
        <taxon>Mucoromycetes</taxon>
        <taxon>Mucorales</taxon>
        <taxon>Syncephalastraceae</taxon>
        <taxon>Syncephalastrum</taxon>
    </lineage>
</organism>
<evidence type="ECO:0000256" key="11">
    <source>
        <dbReference type="ARBA" id="ARBA00059726"/>
    </source>
</evidence>
<dbReference type="EMBL" id="MCGN01000004">
    <property type="protein sequence ID" value="ORY98155.1"/>
    <property type="molecule type" value="Genomic_DNA"/>
</dbReference>
<dbReference type="SMART" id="SM00386">
    <property type="entry name" value="HAT"/>
    <property type="match status" value="4"/>
</dbReference>
<accession>A0A1X2HGR0</accession>
<evidence type="ECO:0000256" key="13">
    <source>
        <dbReference type="ARBA" id="ARBA00067510"/>
    </source>
</evidence>
<evidence type="ECO:0000256" key="3">
    <source>
        <dbReference type="ARBA" id="ARBA00022552"/>
    </source>
</evidence>
<name>A0A1X2HGR0_SYNRA</name>
<keyword evidence="18" id="KW-1185">Reference proteome</keyword>
<dbReference type="PROSITE" id="PS50126">
    <property type="entry name" value="S1"/>
    <property type="match status" value="4"/>
</dbReference>
<dbReference type="InParanoid" id="A0A1X2HGR0"/>
<dbReference type="InterPro" id="IPR048059">
    <property type="entry name" value="Rrp5_S1_rpt_hs1_sc1"/>
</dbReference>
<feature type="domain" description="S1 motif" evidence="16">
    <location>
        <begin position="115"/>
        <end position="222"/>
    </location>
</feature>
<feature type="domain" description="S1 motif" evidence="16">
    <location>
        <begin position="330"/>
        <end position="383"/>
    </location>
</feature>
<dbReference type="InterPro" id="IPR059164">
    <property type="entry name" value="HAT_PRP39_C"/>
</dbReference>
<evidence type="ECO:0000256" key="14">
    <source>
        <dbReference type="ARBA" id="ARBA00080810"/>
    </source>
</evidence>
<dbReference type="SMART" id="SM00316">
    <property type="entry name" value="S1"/>
    <property type="match status" value="5"/>
</dbReference>
<keyword evidence="6" id="KW-0677">Repeat</keyword>
<dbReference type="Proteomes" id="UP000242180">
    <property type="component" value="Unassembled WGS sequence"/>
</dbReference>
<keyword evidence="10" id="KW-0539">Nucleus</keyword>
<evidence type="ECO:0000256" key="1">
    <source>
        <dbReference type="ARBA" id="ARBA00004604"/>
    </source>
</evidence>
<gene>
    <name evidence="17" type="ORF">BCR43DRAFT_457498</name>
</gene>
<feature type="region of interest" description="Disordered" evidence="15">
    <location>
        <begin position="677"/>
        <end position="876"/>
    </location>
</feature>
<dbReference type="PANTHER" id="PTHR23270:SF10">
    <property type="entry name" value="PROTEIN RRP5 HOMOLOG"/>
    <property type="match status" value="1"/>
</dbReference>
<feature type="compositionally biased region" description="Acidic residues" evidence="15">
    <location>
        <begin position="778"/>
        <end position="791"/>
    </location>
</feature>
<dbReference type="FunCoup" id="A0A1X2HGR0">
    <property type="interactions" value="625"/>
</dbReference>
<dbReference type="AlphaFoldDB" id="A0A1X2HGR0"/>
<evidence type="ECO:0000259" key="16">
    <source>
        <dbReference type="PROSITE" id="PS50126"/>
    </source>
</evidence>
<proteinExistence type="predicted"/>
<dbReference type="FunFam" id="2.40.50.140:FF:000148">
    <property type="entry name" value="protein RRP5 homolog isoform X1"/>
    <property type="match status" value="1"/>
</dbReference>
<feature type="compositionally biased region" description="Low complexity" evidence="15">
    <location>
        <begin position="9"/>
        <end position="22"/>
    </location>
</feature>
<evidence type="ECO:0000313" key="17">
    <source>
        <dbReference type="EMBL" id="ORY98155.1"/>
    </source>
</evidence>
<dbReference type="InterPro" id="IPR057302">
    <property type="entry name" value="Rrp5_S1"/>
</dbReference>
<dbReference type="Gene3D" id="1.25.40.10">
    <property type="entry name" value="Tetratricopeptide repeat domain"/>
    <property type="match status" value="1"/>
</dbReference>
<sequence length="1138" mass="126489">MGAQKRKAAASSSQVKQSAATATINAAAAAETGFQRGGASALTPLEHREISNQVASDLFNNKSVEIASDDEKTESTTKPVKKRKTLGKSTKQKSLREKTPNVEIERLHAQKLIPGTLLLACISAVKDMEISVDLPFQLSGRIPITEISEEVTAAVERVAEGSDSDSEDEDEDMDSDSDESGPKLPQLKEMFHIGQYVRCRITGVKMEDVQGKVRAVIELSMRPASVNQEVPKVDLTEGVTATASVHSVEDHGYTLSFGIDDITGFCKTKEAQTYVDQYNKGNELVAGQVLECVVIKGGNSRTVQVSIDPKKVAAGLAKDPSKSLDSVVPGLLVNGLVEEVVPQGLVVKFMGLYTAKIHHSQIPHTDDLTKVYKPADNIKFRTLYTVMGADEKIVGGSLLPHIVSLSTPTNKDGKSVFEVLAYGTVLDTVTVQRSSKTGVTAFIPDIENVNAFAKPGHINDQGVFDYKGTYGPGTTHRARVLKYWGVDAVASVSLNSAVIDQKYMSRHDIAIGDRVKATVKALTPNGLIVSLTPSIDGYVPSNHFSDAQLTKPEKKFKPDSSVSCRVLNLDHERKQILLTAKQSLVESKLPIFESFEDMEAGKTSHGVIERLQSTGCMVRFYGRARGWLPLNQMSETQIDNINDAFRVGQTVRAHVLSVNKGTRRVLLSLIKDGKKKEEPIKEKPAKEDKKLKQQKKTDLSPEEIAAAREQRRAEKKAKREEIRLEKKKRRQEKREAAAAAKSQKNKDESDEDEEMEEQENGVDAMEIDTTEAAAASDDSSDEEEDAEEQDTQEPTAKDDSSSSSSSESESEDEDDSKSKAGALSLGGFDWSGQKTQNDSDSDSSDSDDEDTNQKKKKNKKTPVEDKTAELASSAPQSVADFERLVVSSPNSSYIWVNYMAHQLQLSEIEKARAIAERALKTINFREEQEKKNVWVALMNLENTYGTEGSLEDVFKRSCTYNEPKDMYLQLANIYERSQKKDKAEALWKRALKEFSQASDVWTQYAKFCLQHDNAEAARELLQRCVKVLPKHEHIKTITRFAQLEYKHGEPERGRTIFEGVLNSHPKRLDIWNMYLDMEIKFSAPESVNRLFERMTAMKLSSKKMKFIFKKWLQYAQQHGSEDDVELVKQKATDYVNSS</sequence>
<feature type="region of interest" description="Disordered" evidence="15">
    <location>
        <begin position="68"/>
        <end position="99"/>
    </location>
</feature>
<dbReference type="InterPro" id="IPR011990">
    <property type="entry name" value="TPR-like_helical_dom_sf"/>
</dbReference>
<dbReference type="Gene3D" id="2.40.50.140">
    <property type="entry name" value="Nucleic acid-binding proteins"/>
    <property type="match status" value="4"/>
</dbReference>
<evidence type="ECO:0000313" key="18">
    <source>
        <dbReference type="Proteomes" id="UP000242180"/>
    </source>
</evidence>
<keyword evidence="5" id="KW-0507">mRNA processing</keyword>
<reference evidence="17 18" key="1">
    <citation type="submission" date="2016-07" db="EMBL/GenBank/DDBJ databases">
        <title>Pervasive Adenine N6-methylation of Active Genes in Fungi.</title>
        <authorList>
            <consortium name="DOE Joint Genome Institute"/>
            <person name="Mondo S.J."/>
            <person name="Dannebaum R.O."/>
            <person name="Kuo R.C."/>
            <person name="Labutti K."/>
            <person name="Haridas S."/>
            <person name="Kuo A."/>
            <person name="Salamov A."/>
            <person name="Ahrendt S.R."/>
            <person name="Lipzen A."/>
            <person name="Sullivan W."/>
            <person name="Andreopoulos W.B."/>
            <person name="Clum A."/>
            <person name="Lindquist E."/>
            <person name="Daum C."/>
            <person name="Ramamoorthy G.K."/>
            <person name="Gryganskyi A."/>
            <person name="Culley D."/>
            <person name="Magnuson J.K."/>
            <person name="James T.Y."/>
            <person name="O'Malley M.A."/>
            <person name="Stajich J.E."/>
            <person name="Spatafora J.W."/>
            <person name="Visel A."/>
            <person name="Grigoriev I.V."/>
        </authorList>
    </citation>
    <scope>NUCLEOTIDE SEQUENCE [LARGE SCALE GENOMIC DNA]</scope>
    <source>
        <strain evidence="17 18">NRRL 2496</strain>
    </source>
</reference>
<dbReference type="CDD" id="cd05693">
    <property type="entry name" value="S1_Rrp5_repeat_hs1_sc1"/>
    <property type="match status" value="1"/>
</dbReference>
<comment type="caution">
    <text evidence="17">The sequence shown here is derived from an EMBL/GenBank/DDBJ whole genome shotgun (WGS) entry which is preliminary data.</text>
</comment>
<keyword evidence="8" id="KW-0007">Acetylation</keyword>
<evidence type="ECO:0000256" key="9">
    <source>
        <dbReference type="ARBA" id="ARBA00023187"/>
    </source>
</evidence>
<dbReference type="InterPro" id="IPR012340">
    <property type="entry name" value="NA-bd_OB-fold"/>
</dbReference>
<evidence type="ECO:0000256" key="10">
    <source>
        <dbReference type="ARBA" id="ARBA00023242"/>
    </source>
</evidence>
<feature type="compositionally biased region" description="Acidic residues" evidence="15">
    <location>
        <begin position="162"/>
        <end position="179"/>
    </location>
</feature>
<dbReference type="OrthoDB" id="412781at2759"/>
<dbReference type="PANTHER" id="PTHR23270">
    <property type="entry name" value="PROGRAMMED CELL DEATH PROTEIN 11 PRE-RRNA PROCESSING PROTEIN RRP5"/>
    <property type="match status" value="1"/>
</dbReference>
<comment type="subcellular location">
    <subcellularLocation>
        <location evidence="1">Nucleus</location>
        <location evidence="1">Nucleolus</location>
    </subcellularLocation>
</comment>
<dbReference type="OMA" id="DRIVECT"/>
<dbReference type="GO" id="GO:0006364">
    <property type="term" value="P:rRNA processing"/>
    <property type="evidence" value="ECO:0007669"/>
    <property type="project" value="UniProtKB-KW"/>
</dbReference>
<evidence type="ECO:0000256" key="12">
    <source>
        <dbReference type="ARBA" id="ARBA00062488"/>
    </source>
</evidence>
<keyword evidence="2" id="KW-1017">Isopeptide bond</keyword>
<dbReference type="InterPro" id="IPR045209">
    <property type="entry name" value="Rrp5"/>
</dbReference>
<evidence type="ECO:0000256" key="8">
    <source>
        <dbReference type="ARBA" id="ARBA00022990"/>
    </source>
</evidence>
<feature type="region of interest" description="Disordered" evidence="15">
    <location>
        <begin position="1"/>
        <end position="22"/>
    </location>
</feature>
<evidence type="ECO:0000256" key="7">
    <source>
        <dbReference type="ARBA" id="ARBA00022843"/>
    </source>
</evidence>
<feature type="domain" description="S1 motif" evidence="16">
    <location>
        <begin position="512"/>
        <end position="581"/>
    </location>
</feature>
<dbReference type="FunFam" id="2.40.50.140:FF:000103">
    <property type="entry name" value="protein RRP5 homolog"/>
    <property type="match status" value="2"/>
</dbReference>
<evidence type="ECO:0000256" key="6">
    <source>
        <dbReference type="ARBA" id="ARBA00022737"/>
    </source>
</evidence>
<dbReference type="SUPFAM" id="SSF50249">
    <property type="entry name" value="Nucleic acid-binding proteins"/>
    <property type="match status" value="4"/>
</dbReference>
<feature type="compositionally biased region" description="Basic and acidic residues" evidence="15">
    <location>
        <begin position="677"/>
        <end position="724"/>
    </location>
</feature>
<evidence type="ECO:0000256" key="4">
    <source>
        <dbReference type="ARBA" id="ARBA00022553"/>
    </source>
</evidence>
<feature type="compositionally biased region" description="Acidic residues" evidence="15">
    <location>
        <begin position="839"/>
        <end position="850"/>
    </location>
</feature>
<dbReference type="Pfam" id="PF23241">
    <property type="entry name" value="HAT_PRP39_C"/>
    <property type="match status" value="1"/>
</dbReference>
<keyword evidence="3" id="KW-0698">rRNA processing</keyword>
<dbReference type="GO" id="GO:0032040">
    <property type="term" value="C:small-subunit processome"/>
    <property type="evidence" value="ECO:0007669"/>
    <property type="project" value="TreeGrafter"/>
</dbReference>
<dbReference type="InterPro" id="IPR003029">
    <property type="entry name" value="S1_domain"/>
</dbReference>
<keyword evidence="9" id="KW-0508">mRNA splicing</keyword>
<feature type="compositionally biased region" description="Basic residues" evidence="15">
    <location>
        <begin position="79"/>
        <end position="93"/>
    </location>
</feature>
<evidence type="ECO:0000256" key="5">
    <source>
        <dbReference type="ARBA" id="ARBA00022664"/>
    </source>
</evidence>
<keyword evidence="4" id="KW-0597">Phosphoprotein</keyword>
<feature type="domain" description="S1 motif" evidence="16">
    <location>
        <begin position="601"/>
        <end position="670"/>
    </location>
</feature>
<dbReference type="Pfam" id="PF23459">
    <property type="entry name" value="S1_RRP5"/>
    <property type="match status" value="2"/>
</dbReference>
<evidence type="ECO:0000256" key="15">
    <source>
        <dbReference type="SAM" id="MobiDB-lite"/>
    </source>
</evidence>
<evidence type="ECO:0000256" key="2">
    <source>
        <dbReference type="ARBA" id="ARBA00022499"/>
    </source>
</evidence>
<dbReference type="FunFam" id="1.25.40.10:FF:000065">
    <property type="entry name" value="Programmed cell death 11"/>
    <property type="match status" value="1"/>
</dbReference>
<protein>
    <recommendedName>
        <fullName evidence="13">Protein RRP5 homolog</fullName>
    </recommendedName>
    <alternativeName>
        <fullName evidence="14">Programmed cell death protein 11</fullName>
    </alternativeName>
</protein>
<comment type="function">
    <text evidence="11">Essential for the generation of mature 18S rRNA, specifically necessary for cleavages at sites A0, 1 and 2 of the 47S precursor. Directly interacts with U3 snoRNA.</text>
</comment>
<keyword evidence="7" id="KW-0832">Ubl conjugation</keyword>
<dbReference type="InterPro" id="IPR003107">
    <property type="entry name" value="HAT"/>
</dbReference>
<comment type="subunit">
    <text evidence="12">Interacts with NF-kappa-B p50/NFKB1 and NF-kappa-B p65/RELA.</text>
</comment>
<feature type="region of interest" description="Disordered" evidence="15">
    <location>
        <begin position="158"/>
        <end position="185"/>
    </location>
</feature>
<dbReference type="GO" id="GO:0003723">
    <property type="term" value="F:RNA binding"/>
    <property type="evidence" value="ECO:0007669"/>
    <property type="project" value="TreeGrafter"/>
</dbReference>
<dbReference type="CDD" id="cd05697">
    <property type="entry name" value="S1_Rrp5_repeat_hs5"/>
    <property type="match status" value="1"/>
</dbReference>
<dbReference type="STRING" id="13706.A0A1X2HGR0"/>
<feature type="compositionally biased region" description="Acidic residues" evidence="15">
    <location>
        <begin position="748"/>
        <end position="769"/>
    </location>
</feature>